<evidence type="ECO:0000313" key="2">
    <source>
        <dbReference type="EMBL" id="GAA3978855.1"/>
    </source>
</evidence>
<organism evidence="2 3">
    <name type="scientific">Pedobacter ginsengiterrae</name>
    <dbReference type="NCBI Taxonomy" id="871696"/>
    <lineage>
        <taxon>Bacteria</taxon>
        <taxon>Pseudomonadati</taxon>
        <taxon>Bacteroidota</taxon>
        <taxon>Sphingobacteriia</taxon>
        <taxon>Sphingobacteriales</taxon>
        <taxon>Sphingobacteriaceae</taxon>
        <taxon>Pedobacter</taxon>
    </lineage>
</organism>
<dbReference type="Proteomes" id="UP001501081">
    <property type="component" value="Unassembled WGS sequence"/>
</dbReference>
<feature type="transmembrane region" description="Helical" evidence="1">
    <location>
        <begin position="6"/>
        <end position="34"/>
    </location>
</feature>
<dbReference type="EMBL" id="BAABAK010000018">
    <property type="protein sequence ID" value="GAA3978855.1"/>
    <property type="molecule type" value="Genomic_DNA"/>
</dbReference>
<keyword evidence="1" id="KW-0472">Membrane</keyword>
<comment type="caution">
    <text evidence="2">The sequence shown here is derived from an EMBL/GenBank/DDBJ whole genome shotgun (WGS) entry which is preliminary data.</text>
</comment>
<proteinExistence type="predicted"/>
<feature type="transmembrane region" description="Helical" evidence="1">
    <location>
        <begin position="75"/>
        <end position="97"/>
    </location>
</feature>
<sequence>MKSEAFLLYILGIFFVVSGTFVFIVSGGVVFLVVSAIGVVVESIFVLSEEPAIFLDELHADAAIINEPAKARLKIIFFIVFIVISIVNNLVVIWFYFFDLRLQF</sequence>
<reference evidence="3" key="1">
    <citation type="journal article" date="2019" name="Int. J. Syst. Evol. Microbiol.">
        <title>The Global Catalogue of Microorganisms (GCM) 10K type strain sequencing project: providing services to taxonomists for standard genome sequencing and annotation.</title>
        <authorList>
            <consortium name="The Broad Institute Genomics Platform"/>
            <consortium name="The Broad Institute Genome Sequencing Center for Infectious Disease"/>
            <person name="Wu L."/>
            <person name="Ma J."/>
        </authorList>
    </citation>
    <scope>NUCLEOTIDE SEQUENCE [LARGE SCALE GENOMIC DNA]</scope>
    <source>
        <strain evidence="3">JCM 17338</strain>
    </source>
</reference>
<evidence type="ECO:0000313" key="3">
    <source>
        <dbReference type="Proteomes" id="UP001501081"/>
    </source>
</evidence>
<gene>
    <name evidence="2" type="ORF">GCM10022246_33700</name>
</gene>
<keyword evidence="1" id="KW-1133">Transmembrane helix</keyword>
<accession>A0ABP7Q9K2</accession>
<evidence type="ECO:0000256" key="1">
    <source>
        <dbReference type="SAM" id="Phobius"/>
    </source>
</evidence>
<protein>
    <submittedName>
        <fullName evidence="2">Uncharacterized protein</fullName>
    </submittedName>
</protein>
<name>A0ABP7Q9K2_9SPHI</name>
<keyword evidence="3" id="KW-1185">Reference proteome</keyword>
<keyword evidence="1" id="KW-0812">Transmembrane</keyword>